<organism evidence="2 3">
    <name type="scientific">Vibrio genomosp. F6 str. FF-238</name>
    <dbReference type="NCBI Taxonomy" id="1191298"/>
    <lineage>
        <taxon>Bacteria</taxon>
        <taxon>Pseudomonadati</taxon>
        <taxon>Pseudomonadota</taxon>
        <taxon>Gammaproteobacteria</taxon>
        <taxon>Vibrionales</taxon>
        <taxon>Vibrionaceae</taxon>
        <taxon>Vibrio</taxon>
    </lineage>
</organism>
<dbReference type="GO" id="GO:0004134">
    <property type="term" value="F:4-alpha-glucanotransferase activity"/>
    <property type="evidence" value="ECO:0007669"/>
    <property type="project" value="InterPro"/>
</dbReference>
<dbReference type="AlphaFoldDB" id="A0A1E5D2M8"/>
<dbReference type="InterPro" id="IPR012341">
    <property type="entry name" value="6hp_glycosidase-like_sf"/>
</dbReference>
<dbReference type="InterPro" id="IPR032790">
    <property type="entry name" value="GDE_C"/>
</dbReference>
<dbReference type="GO" id="GO:0005980">
    <property type="term" value="P:glycogen catabolic process"/>
    <property type="evidence" value="ECO:0007669"/>
    <property type="project" value="InterPro"/>
</dbReference>
<dbReference type="Pfam" id="PF06202">
    <property type="entry name" value="GDE_C"/>
    <property type="match status" value="1"/>
</dbReference>
<protein>
    <submittedName>
        <fullName evidence="2">Glycogen debranching protein</fullName>
    </submittedName>
</protein>
<dbReference type="InterPro" id="IPR008928">
    <property type="entry name" value="6-hairpin_glycosidase_sf"/>
</dbReference>
<evidence type="ECO:0000259" key="1">
    <source>
        <dbReference type="Pfam" id="PF06202"/>
    </source>
</evidence>
<dbReference type="Gene3D" id="1.50.10.10">
    <property type="match status" value="1"/>
</dbReference>
<evidence type="ECO:0000313" key="3">
    <source>
        <dbReference type="Proteomes" id="UP000094165"/>
    </source>
</evidence>
<gene>
    <name evidence="2" type="ORF">A130_03905</name>
</gene>
<keyword evidence="3" id="KW-1185">Reference proteome</keyword>
<dbReference type="Proteomes" id="UP000094165">
    <property type="component" value="Unassembled WGS sequence"/>
</dbReference>
<accession>A0A1E5D2M8</accession>
<name>A0A1E5D2M8_9VIBR</name>
<sequence>MITTLPTLYIKGTFNGWGLDSPLSETATGQFSTTICLSSDTHAFKITDQDGTALWTFSGHPIDTTLLVVNKETPLVNTQGIGNDLHFKPQQTGRFDVVVTFTGQHATVAVSASKENIEPTALRDHLTYQVDAVHYLPRQPPAPVHNCLASDQLFAQIEISKSSPFPFVFGDNQDGYYEGKTHTFANAGKYRHSQGWYLGTFASFIDGKINDKTKALDARLQAYGLEHRYESSADRFTLISGQRTACLSVQSHQPKALSIVPELNIAFNQSEISTFKHGIVYSLPASLCPDGAPQHIAITANKPCTFNEVSFSDHPELDSTLHLSGDNVKLFIHSLNNETQFDVYLCFAESKSAAIHLAEQAIDSDLVNLNRYSIYHFLCKNYLWTNDIEYNRAVMWARLASRTFVNHEFGAGIWAGLPWFKDCWGRDTFIALSGTSLINGQFSEAKEIITNFASMQMTDENSINYGRVPNRVTSLTNMIYNTTDGTPWMIREVMEYLNYSGDLTFAQEIYPVVKRFVEGIEKRYLDENGLMTHRDPDTWMDAKIDGQIPWSARGNRANDIQALWYASLQSAIVLAELNQDVAAKTHWASLLQQVRSNFESLFWNKETQILADRIEADGQADYSIRPNQLMTLTVPLQEPLLSPEIGSNVVSNAVSELLFPWGICSLSQSDELFHPYHDKQNQYHKDSAYHNGTIWGWNAGFTVSSLAMFGGENLAYQLSKNLGQQITDQGHIGTMSENLDAWQKNDADLVESGTFAQAWSVSEYARNAQQDYLGFKPNLLNDQLVLHPKLPTTWHEFTATLPFGCGDNLNLSFNRCGDIQHFTFQATQKESMALKLILECQTGSRIEVRGELVGTIKVEFNAQTGELKSDINNLETKIETSIHSDSVSKLKFTKPNWEIEPTSMSQPNFLKDKIENQAHQMAVD</sequence>
<dbReference type="SUPFAM" id="SSF48208">
    <property type="entry name" value="Six-hairpin glycosidases"/>
    <property type="match status" value="1"/>
</dbReference>
<proteinExistence type="predicted"/>
<evidence type="ECO:0000313" key="2">
    <source>
        <dbReference type="EMBL" id="OEE77787.1"/>
    </source>
</evidence>
<dbReference type="RefSeq" id="WP_017052394.1">
    <property type="nucleotide sequence ID" value="NZ_AJYW02000071.1"/>
</dbReference>
<dbReference type="PANTHER" id="PTHR10569:SF2">
    <property type="entry name" value="GLYCOGEN DEBRANCHING ENZYME"/>
    <property type="match status" value="1"/>
</dbReference>
<dbReference type="PANTHER" id="PTHR10569">
    <property type="entry name" value="GLYCOGEN DEBRANCHING ENZYME"/>
    <property type="match status" value="1"/>
</dbReference>
<dbReference type="EMBL" id="AJYW02000071">
    <property type="protein sequence ID" value="OEE77787.1"/>
    <property type="molecule type" value="Genomic_DNA"/>
</dbReference>
<feature type="domain" description="Glycogen debranching enzyme C-terminal" evidence="1">
    <location>
        <begin position="408"/>
        <end position="764"/>
    </location>
</feature>
<reference evidence="2 3" key="1">
    <citation type="journal article" date="2012" name="Science">
        <title>Ecological populations of bacteria act as socially cohesive units of antibiotic production and resistance.</title>
        <authorList>
            <person name="Cordero O.X."/>
            <person name="Wildschutte H."/>
            <person name="Kirkup B."/>
            <person name="Proehl S."/>
            <person name="Ngo L."/>
            <person name="Hussain F."/>
            <person name="Le Roux F."/>
            <person name="Mincer T."/>
            <person name="Polz M.F."/>
        </authorList>
    </citation>
    <scope>NUCLEOTIDE SEQUENCE [LARGE SCALE GENOMIC DNA]</scope>
    <source>
        <strain evidence="2 3">FF-238</strain>
    </source>
</reference>
<dbReference type="InterPro" id="IPR010401">
    <property type="entry name" value="AGL/Gdb1"/>
</dbReference>
<dbReference type="GO" id="GO:0004135">
    <property type="term" value="F:amylo-alpha-1,6-glucosidase activity"/>
    <property type="evidence" value="ECO:0007669"/>
    <property type="project" value="InterPro"/>
</dbReference>
<comment type="caution">
    <text evidence="2">The sequence shown here is derived from an EMBL/GenBank/DDBJ whole genome shotgun (WGS) entry which is preliminary data.</text>
</comment>